<gene>
    <name evidence="1" type="ORF">CDAR_413661</name>
</gene>
<dbReference type="AlphaFoldDB" id="A0AAV4SD90"/>
<proteinExistence type="predicted"/>
<sequence>MIQHQIISVVNQSSQYIYRLSLSDVSGIRDTHLPTFTSHHSKKREHSPNKTSNLIFFCPPQPDAYGVIRVGLHHSLPRMETTVMRGLTYQIFGVQEYFFIPLFRRRNKWTKLKCTKERKISRQRSQSTLFSRDSGDHPFLLGSSTLVVTARDDSFTTLAHDE</sequence>
<evidence type="ECO:0000313" key="1">
    <source>
        <dbReference type="EMBL" id="GIY30395.1"/>
    </source>
</evidence>
<dbReference type="Proteomes" id="UP001054837">
    <property type="component" value="Unassembled WGS sequence"/>
</dbReference>
<reference evidence="1 2" key="1">
    <citation type="submission" date="2021-06" db="EMBL/GenBank/DDBJ databases">
        <title>Caerostris darwini draft genome.</title>
        <authorList>
            <person name="Kono N."/>
            <person name="Arakawa K."/>
        </authorList>
    </citation>
    <scope>NUCLEOTIDE SEQUENCE [LARGE SCALE GENOMIC DNA]</scope>
</reference>
<accession>A0AAV4SD90</accession>
<keyword evidence="2" id="KW-1185">Reference proteome</keyword>
<organism evidence="1 2">
    <name type="scientific">Caerostris darwini</name>
    <dbReference type="NCBI Taxonomy" id="1538125"/>
    <lineage>
        <taxon>Eukaryota</taxon>
        <taxon>Metazoa</taxon>
        <taxon>Ecdysozoa</taxon>
        <taxon>Arthropoda</taxon>
        <taxon>Chelicerata</taxon>
        <taxon>Arachnida</taxon>
        <taxon>Araneae</taxon>
        <taxon>Araneomorphae</taxon>
        <taxon>Entelegynae</taxon>
        <taxon>Araneoidea</taxon>
        <taxon>Araneidae</taxon>
        <taxon>Caerostris</taxon>
    </lineage>
</organism>
<evidence type="ECO:0000313" key="2">
    <source>
        <dbReference type="Proteomes" id="UP001054837"/>
    </source>
</evidence>
<name>A0AAV4SD90_9ARAC</name>
<dbReference type="EMBL" id="BPLQ01007480">
    <property type="protein sequence ID" value="GIY30395.1"/>
    <property type="molecule type" value="Genomic_DNA"/>
</dbReference>
<protein>
    <submittedName>
        <fullName evidence="1">Uncharacterized protein</fullName>
    </submittedName>
</protein>
<comment type="caution">
    <text evidence="1">The sequence shown here is derived from an EMBL/GenBank/DDBJ whole genome shotgun (WGS) entry which is preliminary data.</text>
</comment>